<evidence type="ECO:0000256" key="1">
    <source>
        <dbReference type="SAM" id="MobiDB-lite"/>
    </source>
</evidence>
<gene>
    <name evidence="2" type="ORF">ERS450000_02563</name>
</gene>
<dbReference type="EMBL" id="LN868938">
    <property type="protein sequence ID" value="CRY77736.1"/>
    <property type="molecule type" value="Genomic_DNA"/>
</dbReference>
<feature type="region of interest" description="Disordered" evidence="1">
    <location>
        <begin position="29"/>
        <end position="101"/>
    </location>
</feature>
<feature type="compositionally biased region" description="Low complexity" evidence="1">
    <location>
        <begin position="46"/>
        <end position="55"/>
    </location>
</feature>
<feature type="compositionally biased region" description="Gly residues" evidence="1">
    <location>
        <begin position="85"/>
        <end position="95"/>
    </location>
</feature>
<protein>
    <submittedName>
        <fullName evidence="2">Uncharacterized protein</fullName>
    </submittedName>
</protein>
<evidence type="ECO:0000313" key="2">
    <source>
        <dbReference type="EMBL" id="CRY77736.1"/>
    </source>
</evidence>
<sequence length="277" mass="28735">MRHRRDRIRAGARGVRVGYRGGRLRERRRCGANGGRWGRPRRSPGDGRAVAARGGPVRRGRPVGARSGGPVGPPAGGLVSPPDGGPVGACDGGAIGSPDGPVGMRPAGRSGGARGMAERVGGTGGAGPAAGIVHADAEFGDQSGQAAAPALADGAEPPGTVAPVELAEHQRCHRIRRVEPEPEHGALGGEHGDREPADIGEAASVETAADHDARDVGLGARQRDAQPRGARRGLLIQRHRLRNMPWRVVEHQITVGAHASRGGQQQRVRVHDMLRLP</sequence>
<dbReference type="AlphaFoldDB" id="A0A0H5P5C5"/>
<reference evidence="3" key="1">
    <citation type="submission" date="2015-03" db="EMBL/GenBank/DDBJ databases">
        <authorList>
            <consortium name="Pathogen Informatics"/>
        </authorList>
    </citation>
    <scope>NUCLEOTIDE SEQUENCE [LARGE SCALE GENOMIC DNA]</scope>
    <source>
        <strain evidence="3">NCTC11134</strain>
    </source>
</reference>
<feature type="compositionally biased region" description="Basic and acidic residues" evidence="1">
    <location>
        <begin position="208"/>
        <end position="226"/>
    </location>
</feature>
<proteinExistence type="predicted"/>
<organism evidence="2 3">
    <name type="scientific">Nocardia farcinica</name>
    <dbReference type="NCBI Taxonomy" id="37329"/>
    <lineage>
        <taxon>Bacteria</taxon>
        <taxon>Bacillati</taxon>
        <taxon>Actinomycetota</taxon>
        <taxon>Actinomycetes</taxon>
        <taxon>Mycobacteriales</taxon>
        <taxon>Nocardiaceae</taxon>
        <taxon>Nocardia</taxon>
    </lineage>
</organism>
<dbReference type="KEGG" id="nfr:ERS450000_02563"/>
<accession>A0A0H5P5C5</accession>
<evidence type="ECO:0000313" key="3">
    <source>
        <dbReference type="Proteomes" id="UP000057820"/>
    </source>
</evidence>
<name>A0A0H5P5C5_NOCFR</name>
<dbReference type="Proteomes" id="UP000057820">
    <property type="component" value="Chromosome 1"/>
</dbReference>
<feature type="region of interest" description="Disordered" evidence="1">
    <location>
        <begin position="178"/>
        <end position="232"/>
    </location>
</feature>
<feature type="compositionally biased region" description="Basic and acidic residues" evidence="1">
    <location>
        <begin position="178"/>
        <end position="197"/>
    </location>
</feature>